<sequence length="199" mass="23069">MTEKVQKVKPQEFVSEFEKLLLDDNTHNILVRGYFDNDKLLLVFACLYETTGFDDGTIVIGNTTVPHEREFLQRGIRESIPKLNLSDAFNINGLTVNFTQWKRNRDFQFGFDKDFVVFHPVQSALDDKDFPKFCSILNNSKAKMNILITTNDFSESPKKLYSFVDEILILDTTEVDDEHSEIYKVIQSNLEADHQSLPY</sequence>
<protein>
    <submittedName>
        <fullName evidence="1">Uncharacterized protein</fullName>
    </submittedName>
</protein>
<dbReference type="Proteomes" id="UP001139006">
    <property type="component" value="Unassembled WGS sequence"/>
</dbReference>
<evidence type="ECO:0000313" key="2">
    <source>
        <dbReference type="Proteomes" id="UP001139006"/>
    </source>
</evidence>
<accession>A0A9X2FKL7</accession>
<name>A0A9X2FKL7_9LACO</name>
<evidence type="ECO:0000313" key="1">
    <source>
        <dbReference type="EMBL" id="MCP0886068.1"/>
    </source>
</evidence>
<comment type="caution">
    <text evidence="1">The sequence shown here is derived from an EMBL/GenBank/DDBJ whole genome shotgun (WGS) entry which is preliminary data.</text>
</comment>
<organism evidence="1 2">
    <name type="scientific">Ligilactobacillus ubinensis</name>
    <dbReference type="NCBI Taxonomy" id="2876789"/>
    <lineage>
        <taxon>Bacteria</taxon>
        <taxon>Bacillati</taxon>
        <taxon>Bacillota</taxon>
        <taxon>Bacilli</taxon>
        <taxon>Lactobacillales</taxon>
        <taxon>Lactobacillaceae</taxon>
        <taxon>Ligilactobacillus</taxon>
    </lineage>
</organism>
<reference evidence="1 2" key="1">
    <citation type="journal article" date="2023" name="Int. J. Syst. Evol. Microbiol.">
        <title>Ligilactobacillus ubinensis sp. nov., a novel species isolated from the wild ferment of a durian fruit (Durio zibethinus).</title>
        <authorList>
            <person name="Heng Y.C."/>
            <person name="Menon N."/>
            <person name="Chen B."/>
            <person name="Loo B.Z.L."/>
            <person name="Wong G.W.J."/>
            <person name="Lim A.C.H."/>
            <person name="Silvaraju S."/>
            <person name="Kittelmann S."/>
        </authorList>
    </citation>
    <scope>NUCLEOTIDE SEQUENCE [LARGE SCALE GENOMIC DNA]</scope>
    <source>
        <strain evidence="1 2">WILCCON 0076</strain>
    </source>
</reference>
<dbReference type="EMBL" id="JAIULA010000002">
    <property type="protein sequence ID" value="MCP0886068.1"/>
    <property type="molecule type" value="Genomic_DNA"/>
</dbReference>
<proteinExistence type="predicted"/>
<dbReference type="AlphaFoldDB" id="A0A9X2FKL7"/>
<dbReference type="RefSeq" id="WP_253359005.1">
    <property type="nucleotide sequence ID" value="NZ_JAIULA010000002.1"/>
</dbReference>
<keyword evidence="2" id="KW-1185">Reference proteome</keyword>
<gene>
    <name evidence="1" type="ORF">LB941_01800</name>
</gene>